<dbReference type="RefSeq" id="WP_344222203.1">
    <property type="nucleotide sequence ID" value="NZ_BAAAOS010000064.1"/>
</dbReference>
<dbReference type="Pfam" id="PF02687">
    <property type="entry name" value="FtsX"/>
    <property type="match status" value="2"/>
</dbReference>
<feature type="transmembrane region" description="Helical" evidence="7">
    <location>
        <begin position="438"/>
        <end position="459"/>
    </location>
</feature>
<proteinExistence type="inferred from homology"/>
<accession>A0ABP4QS30</accession>
<feature type="transmembrane region" description="Helical" evidence="7">
    <location>
        <begin position="321"/>
        <end position="343"/>
    </location>
</feature>
<feature type="transmembrane region" description="Helical" evidence="7">
    <location>
        <begin position="363"/>
        <end position="385"/>
    </location>
</feature>
<feature type="transmembrane region" description="Helical" evidence="7">
    <location>
        <begin position="802"/>
        <end position="823"/>
    </location>
</feature>
<keyword evidence="2" id="KW-1003">Cell membrane</keyword>
<dbReference type="PANTHER" id="PTHR30572:SF4">
    <property type="entry name" value="ABC TRANSPORTER PERMEASE YTRF"/>
    <property type="match status" value="1"/>
</dbReference>
<evidence type="ECO:0000256" key="1">
    <source>
        <dbReference type="ARBA" id="ARBA00004651"/>
    </source>
</evidence>
<feature type="transmembrane region" description="Helical" evidence="7">
    <location>
        <begin position="716"/>
        <end position="739"/>
    </location>
</feature>
<comment type="similarity">
    <text evidence="6">Belongs to the ABC-4 integral membrane protein family.</text>
</comment>
<feature type="transmembrane region" description="Helical" evidence="7">
    <location>
        <begin position="494"/>
        <end position="513"/>
    </location>
</feature>
<keyword evidence="10" id="KW-1185">Reference proteome</keyword>
<protein>
    <submittedName>
        <fullName evidence="9">ABC transporter permease</fullName>
    </submittedName>
</protein>
<feature type="transmembrane region" description="Helical" evidence="7">
    <location>
        <begin position="273"/>
        <end position="293"/>
    </location>
</feature>
<evidence type="ECO:0000313" key="9">
    <source>
        <dbReference type="EMBL" id="GAA1615701.1"/>
    </source>
</evidence>
<feature type="transmembrane region" description="Helical" evidence="7">
    <location>
        <begin position="16"/>
        <end position="37"/>
    </location>
</feature>
<feature type="transmembrane region" description="Helical" evidence="7">
    <location>
        <begin position="768"/>
        <end position="790"/>
    </location>
</feature>
<dbReference type="InterPro" id="IPR050250">
    <property type="entry name" value="Macrolide_Exporter_MacB"/>
</dbReference>
<evidence type="ECO:0000256" key="7">
    <source>
        <dbReference type="SAM" id="Phobius"/>
    </source>
</evidence>
<dbReference type="Proteomes" id="UP001500393">
    <property type="component" value="Unassembled WGS sequence"/>
</dbReference>
<dbReference type="EMBL" id="BAAAOS010000064">
    <property type="protein sequence ID" value="GAA1615701.1"/>
    <property type="molecule type" value="Genomic_DNA"/>
</dbReference>
<dbReference type="PANTHER" id="PTHR30572">
    <property type="entry name" value="MEMBRANE COMPONENT OF TRANSPORTER-RELATED"/>
    <property type="match status" value="1"/>
</dbReference>
<feature type="domain" description="ABC3 transporter permease C-terminal" evidence="8">
    <location>
        <begin position="273"/>
        <end position="391"/>
    </location>
</feature>
<sequence>MTKLALRMLRHRPGSVVATLVALAAGVMILMTMGVLVESGLRHRPAADRYAAADIVVADRDITFTGKEFDGETYTTTVRLPEGGTLSADLLTQIRRVPGVATVVHDLSIPVVPLASGSVPADGHNWSSAALTPYRITAGTAPGGDNEIVVDARLAEATAGALTPGRLTDLVIGGVAHRYRVSGVAEPANGSDERAAVFFTDTRAAALAPRPGRMDAIGVIAAPDADRAAVTAAVGELAEAAGAKAYTGSDRGLAVQSDDVAASDLLIQVGAAFGGYVVLLIAFVVAGTIGLSVRHRRRDFALLRAIVATPGQVRKMLVAEAALMGLVAAALGVPAGLLATQWVSAELVARGFIPADFPISDGVLAALAAVVVTTLLAVVSALIAARRATSIRPIEALGEIAVEPAHSGKVRFGFGLASLAGAVSSSMLTIGLDGQAAAAGAIGMLYLFVIAVALLAPWINRSAARLLAPVLRRVWGNSGYLATANLRANAQGMATVLTALVLSVGFGGSVWFLQNNLERQTLEQHRDGMLAQHALVSPGSLPDSAVAEFRGIPGVQAATGVRRTSVIVRIFDGAESVAAQAIDPDQAAETMDLRISKGSLSDLRADSIAVSTIRASSQGWKVGDRVDVWLGDGTAKKLRVAAIYGRGLGFGDVILNRATVGAGLDEVLIRTDPRADVDAALTKAAAHYPAGHLAQTGNLTSQLATDLAISAWLNRLLIGVMVGYAALAAANTMIIAALARSRELALLRLVGVTRRQVKRMVHAEQAGLLGVALVIGATIAAVTLTAVVRAVTGSALPYVPPFGWAAVLGGATLLAMITTILPIGRLLRTPPVEHIGLKE</sequence>
<gene>
    <name evidence="9" type="ORF">GCM10009789_82230</name>
</gene>
<evidence type="ECO:0000313" key="10">
    <source>
        <dbReference type="Proteomes" id="UP001500393"/>
    </source>
</evidence>
<keyword evidence="3 7" id="KW-0812">Transmembrane</keyword>
<evidence type="ECO:0000256" key="2">
    <source>
        <dbReference type="ARBA" id="ARBA00022475"/>
    </source>
</evidence>
<feature type="transmembrane region" description="Helical" evidence="7">
    <location>
        <begin position="412"/>
        <end position="432"/>
    </location>
</feature>
<organism evidence="9 10">
    <name type="scientific">Kribbella sancticallisti</name>
    <dbReference type="NCBI Taxonomy" id="460087"/>
    <lineage>
        <taxon>Bacteria</taxon>
        <taxon>Bacillati</taxon>
        <taxon>Actinomycetota</taxon>
        <taxon>Actinomycetes</taxon>
        <taxon>Propionibacteriales</taxon>
        <taxon>Kribbellaceae</taxon>
        <taxon>Kribbella</taxon>
    </lineage>
</organism>
<reference evidence="10" key="1">
    <citation type="journal article" date="2019" name="Int. J. Syst. Evol. Microbiol.">
        <title>The Global Catalogue of Microorganisms (GCM) 10K type strain sequencing project: providing services to taxonomists for standard genome sequencing and annotation.</title>
        <authorList>
            <consortium name="The Broad Institute Genomics Platform"/>
            <consortium name="The Broad Institute Genome Sequencing Center for Infectious Disease"/>
            <person name="Wu L."/>
            <person name="Ma J."/>
        </authorList>
    </citation>
    <scope>NUCLEOTIDE SEQUENCE [LARGE SCALE GENOMIC DNA]</scope>
    <source>
        <strain evidence="10">JCM 14969</strain>
    </source>
</reference>
<keyword evidence="5 7" id="KW-0472">Membrane</keyword>
<evidence type="ECO:0000256" key="4">
    <source>
        <dbReference type="ARBA" id="ARBA00022989"/>
    </source>
</evidence>
<comment type="subcellular location">
    <subcellularLocation>
        <location evidence="1">Cell membrane</location>
        <topology evidence="1">Multi-pass membrane protein</topology>
    </subcellularLocation>
</comment>
<evidence type="ECO:0000256" key="5">
    <source>
        <dbReference type="ARBA" id="ARBA00023136"/>
    </source>
</evidence>
<feature type="domain" description="ABC3 transporter permease C-terminal" evidence="8">
    <location>
        <begin position="717"/>
        <end position="831"/>
    </location>
</feature>
<keyword evidence="4 7" id="KW-1133">Transmembrane helix</keyword>
<evidence type="ECO:0000259" key="8">
    <source>
        <dbReference type="Pfam" id="PF02687"/>
    </source>
</evidence>
<dbReference type="InterPro" id="IPR003838">
    <property type="entry name" value="ABC3_permease_C"/>
</dbReference>
<evidence type="ECO:0000256" key="3">
    <source>
        <dbReference type="ARBA" id="ARBA00022692"/>
    </source>
</evidence>
<evidence type="ECO:0000256" key="6">
    <source>
        <dbReference type="ARBA" id="ARBA00038076"/>
    </source>
</evidence>
<comment type="caution">
    <text evidence="9">The sequence shown here is derived from an EMBL/GenBank/DDBJ whole genome shotgun (WGS) entry which is preliminary data.</text>
</comment>
<name>A0ABP4QS30_9ACTN</name>